<gene>
    <name evidence="2" type="ORF">MYXE_19700</name>
</gene>
<protein>
    <recommendedName>
        <fullName evidence="1">N-acetylmuramoyl-L-alanine amidase domain-containing protein</fullName>
    </recommendedName>
</protein>
<dbReference type="Gene3D" id="3.40.80.10">
    <property type="entry name" value="Peptidoglycan recognition protein-like"/>
    <property type="match status" value="1"/>
</dbReference>
<sequence>MHTQEGDGNADSLARYLADPASQVSYHYTISTGYPHDDGVTVCDVVDTDLASWSVGDANNRSINLCFAGSSVNWSRDEWLTKAGRAIDVAAYLAVQDCRKYGIPTTILGFGGEYPIHGAGISDHRYVTDVIGWGTHTDVGPNFPKDVFAAAVAKYAGTQQDQPSTDQPETGGTALDALTPDEQHELLDKTRYIYDQLGPGFDSWGVDGDLGRNAQGLRRTLRAGLAALMRKVGA</sequence>
<dbReference type="InterPro" id="IPR002502">
    <property type="entry name" value="Amidase_domain"/>
</dbReference>
<dbReference type="AlphaFoldDB" id="A0AAD1M184"/>
<evidence type="ECO:0000313" key="3">
    <source>
        <dbReference type="Proteomes" id="UP000464624"/>
    </source>
</evidence>
<evidence type="ECO:0000259" key="1">
    <source>
        <dbReference type="SMART" id="SM00644"/>
    </source>
</evidence>
<dbReference type="RefSeq" id="WP_232061775.1">
    <property type="nucleotide sequence ID" value="NZ_AP022314.1"/>
</dbReference>
<dbReference type="InterPro" id="IPR036505">
    <property type="entry name" value="Amidase/PGRP_sf"/>
</dbReference>
<evidence type="ECO:0000313" key="2">
    <source>
        <dbReference type="EMBL" id="BBU22180.1"/>
    </source>
</evidence>
<dbReference type="GO" id="GO:0009253">
    <property type="term" value="P:peptidoglycan catabolic process"/>
    <property type="evidence" value="ECO:0007669"/>
    <property type="project" value="InterPro"/>
</dbReference>
<dbReference type="Proteomes" id="UP000464624">
    <property type="component" value="Chromosome"/>
</dbReference>
<dbReference type="SUPFAM" id="SSF55846">
    <property type="entry name" value="N-acetylmuramoyl-L-alanine amidase-like"/>
    <property type="match status" value="1"/>
</dbReference>
<feature type="domain" description="N-acetylmuramoyl-L-alanine amidase" evidence="1">
    <location>
        <begin position="1"/>
        <end position="140"/>
    </location>
</feature>
<reference evidence="2 3" key="1">
    <citation type="submission" date="2019-12" db="EMBL/GenBank/DDBJ databases">
        <title>Complete genome sequence of Mycolicibacterium xenopi str. JCM15661T.</title>
        <authorList>
            <person name="Yoshida M."/>
            <person name="Fukano H."/>
            <person name="Asakura T."/>
            <person name="Hoshino Y."/>
        </authorList>
    </citation>
    <scope>NUCLEOTIDE SEQUENCE [LARGE SCALE GENOMIC DNA]</scope>
    <source>
        <strain evidence="2 3">JCM 15661T</strain>
    </source>
</reference>
<name>A0AAD1M184_MYCXE</name>
<dbReference type="Pfam" id="PF01510">
    <property type="entry name" value="Amidase_2"/>
    <property type="match status" value="1"/>
</dbReference>
<dbReference type="EMBL" id="AP022314">
    <property type="protein sequence ID" value="BBU22180.1"/>
    <property type="molecule type" value="Genomic_DNA"/>
</dbReference>
<dbReference type="SMART" id="SM00644">
    <property type="entry name" value="Ami_2"/>
    <property type="match status" value="1"/>
</dbReference>
<proteinExistence type="predicted"/>
<dbReference type="GO" id="GO:0008745">
    <property type="term" value="F:N-acetylmuramoyl-L-alanine amidase activity"/>
    <property type="evidence" value="ECO:0007669"/>
    <property type="project" value="InterPro"/>
</dbReference>
<accession>A0AAD1M184</accession>
<dbReference type="KEGG" id="mxe:MYXE_19700"/>
<organism evidence="2 3">
    <name type="scientific">Mycobacterium xenopi</name>
    <dbReference type="NCBI Taxonomy" id="1789"/>
    <lineage>
        <taxon>Bacteria</taxon>
        <taxon>Bacillati</taxon>
        <taxon>Actinomycetota</taxon>
        <taxon>Actinomycetes</taxon>
        <taxon>Mycobacteriales</taxon>
        <taxon>Mycobacteriaceae</taxon>
        <taxon>Mycobacterium</taxon>
    </lineage>
</organism>